<proteinExistence type="evidence at transcript level"/>
<evidence type="ECO:0000256" key="6">
    <source>
        <dbReference type="ARBA" id="ARBA00022989"/>
    </source>
</evidence>
<dbReference type="InterPro" id="IPR009450">
    <property type="entry name" value="Plno_GlcNAc_GPI2"/>
</dbReference>
<evidence type="ECO:0000313" key="9">
    <source>
        <dbReference type="EMBL" id="CAB3264860.1"/>
    </source>
</evidence>
<comment type="subcellular location">
    <subcellularLocation>
        <location evidence="1">Membrane</location>
        <topology evidence="1">Multi-pass membrane protein</topology>
    </subcellularLocation>
</comment>
<feature type="transmembrane region" description="Helical" evidence="8">
    <location>
        <begin position="187"/>
        <end position="206"/>
    </location>
</feature>
<keyword evidence="9" id="KW-0808">Transferase</keyword>
<dbReference type="PANTHER" id="PTHR12982:SF0">
    <property type="entry name" value="PHOSPHATIDYLINOSITOL N-ACETYLGLUCOSAMINYLTRANSFERASE SUBUNIT C"/>
    <property type="match status" value="1"/>
</dbReference>
<reference evidence="9" key="1">
    <citation type="submission" date="2020-04" db="EMBL/GenBank/DDBJ databases">
        <authorList>
            <person name="Neveu A P."/>
        </authorList>
    </citation>
    <scope>NUCLEOTIDE SEQUENCE</scope>
    <source>
        <tissue evidence="9">Whole embryo</tissue>
    </source>
</reference>
<dbReference type="GO" id="GO:0016757">
    <property type="term" value="F:glycosyltransferase activity"/>
    <property type="evidence" value="ECO:0007669"/>
    <property type="project" value="UniProtKB-KW"/>
</dbReference>
<feature type="transmembrane region" description="Helical" evidence="8">
    <location>
        <begin position="218"/>
        <end position="238"/>
    </location>
</feature>
<keyword evidence="5 8" id="KW-0812">Transmembrane</keyword>
<feature type="transmembrane region" description="Helical" evidence="8">
    <location>
        <begin position="73"/>
        <end position="93"/>
    </location>
</feature>
<evidence type="ECO:0000256" key="5">
    <source>
        <dbReference type="ARBA" id="ARBA00022692"/>
    </source>
</evidence>
<dbReference type="GO" id="GO:0000506">
    <property type="term" value="C:glycosylphosphatidylinositol-N-acetylglucosaminyltransferase (GPI-GnT) complex"/>
    <property type="evidence" value="ECO:0007669"/>
    <property type="project" value="TreeGrafter"/>
</dbReference>
<dbReference type="PIRSF" id="PIRSF016104">
    <property type="entry name" value="GPI2"/>
    <property type="match status" value="1"/>
</dbReference>
<dbReference type="Pfam" id="PF06432">
    <property type="entry name" value="GPI2"/>
    <property type="match status" value="1"/>
</dbReference>
<feature type="transmembrane region" description="Helical" evidence="8">
    <location>
        <begin position="244"/>
        <end position="262"/>
    </location>
</feature>
<dbReference type="PANTHER" id="PTHR12982">
    <property type="entry name" value="PHOSPHATIDYLINOSITOL GLYCAN, CLASS C"/>
    <property type="match status" value="1"/>
</dbReference>
<evidence type="ECO:0000256" key="7">
    <source>
        <dbReference type="ARBA" id="ARBA00023136"/>
    </source>
</evidence>
<sequence>MNLRNKFRWKRVLYEDQSVPDNYVDDSFLKSRKTSAQTYHFQTLFVSSLAILQQLCVVCCFVLVWFHMREGNLTPMVVLTMCISVTLVCCFVFTMYSNEQKYIRFFIITDGLKTALLLLIYTGLASPILQTLTHTISTDTLYTMTSMMLLGHLIFHDYGSSGILVSQSVSLNMAIFAAVCLSSRFETAFHTFATIMMALQLFGLWPMVRRRIAAKNQVVLPVITFVLFMIIVAVLVHYSVVCAVAFGCIGLLINFIFPFILVKLQPQKDNIYGPWDEAVLSE</sequence>
<dbReference type="AlphaFoldDB" id="A0A6F9DP99"/>
<keyword evidence="7 8" id="KW-0472">Membrane</keyword>
<evidence type="ECO:0000256" key="2">
    <source>
        <dbReference type="ARBA" id="ARBA00004687"/>
    </source>
</evidence>
<keyword evidence="4" id="KW-0337">GPI-anchor biosynthesis</keyword>
<name>A0A6F9DP99_9ASCI</name>
<dbReference type="UniPathway" id="UPA00196"/>
<organism evidence="9">
    <name type="scientific">Phallusia mammillata</name>
    <dbReference type="NCBI Taxonomy" id="59560"/>
    <lineage>
        <taxon>Eukaryota</taxon>
        <taxon>Metazoa</taxon>
        <taxon>Chordata</taxon>
        <taxon>Tunicata</taxon>
        <taxon>Ascidiacea</taxon>
        <taxon>Phlebobranchia</taxon>
        <taxon>Ascidiidae</taxon>
        <taxon>Phallusia</taxon>
    </lineage>
</organism>
<comment type="pathway">
    <text evidence="2">Glycolipid biosynthesis; glycosylphosphatidylinositol-anchor biosynthesis.</text>
</comment>
<feature type="transmembrane region" description="Helical" evidence="8">
    <location>
        <begin position="39"/>
        <end position="67"/>
    </location>
</feature>
<evidence type="ECO:0000256" key="8">
    <source>
        <dbReference type="SAM" id="Phobius"/>
    </source>
</evidence>
<accession>A0A6F9DP99</accession>
<evidence type="ECO:0000256" key="1">
    <source>
        <dbReference type="ARBA" id="ARBA00004141"/>
    </source>
</evidence>
<dbReference type="EMBL" id="LR788998">
    <property type="protein sequence ID" value="CAB3264860.1"/>
    <property type="molecule type" value="mRNA"/>
</dbReference>
<evidence type="ECO:0000256" key="4">
    <source>
        <dbReference type="ARBA" id="ARBA00022502"/>
    </source>
</evidence>
<keyword evidence="9" id="KW-0328">Glycosyltransferase</keyword>
<dbReference type="GO" id="GO:0006506">
    <property type="term" value="P:GPI anchor biosynthetic process"/>
    <property type="evidence" value="ECO:0007669"/>
    <property type="project" value="UniProtKB-UniPathway"/>
</dbReference>
<protein>
    <submittedName>
        <fullName evidence="9">Phosphatidylinositol N-acetylglucosaminyltransferase subunit C-like</fullName>
    </submittedName>
</protein>
<evidence type="ECO:0000256" key="3">
    <source>
        <dbReference type="ARBA" id="ARBA00008321"/>
    </source>
</evidence>
<keyword evidence="6 8" id="KW-1133">Transmembrane helix</keyword>
<gene>
    <name evidence="9" type="primary">Pigc</name>
</gene>
<comment type="similarity">
    <text evidence="3">Belongs to the PIGC family.</text>
</comment>